<proteinExistence type="predicted"/>
<accession>A0ABD0N4H9</accession>
<keyword evidence="1" id="KW-0433">Leucine-rich repeat</keyword>
<feature type="transmembrane region" description="Helical" evidence="4">
    <location>
        <begin position="12"/>
        <end position="33"/>
    </location>
</feature>
<evidence type="ECO:0000256" key="1">
    <source>
        <dbReference type="ARBA" id="ARBA00022614"/>
    </source>
</evidence>
<evidence type="ECO:0000259" key="5">
    <source>
        <dbReference type="SMART" id="SM00013"/>
    </source>
</evidence>
<keyword evidence="2" id="KW-0732">Signal</keyword>
<comment type="caution">
    <text evidence="6">The sequence shown here is derived from an EMBL/GenBank/DDBJ whole genome shotgun (WGS) entry which is preliminary data.</text>
</comment>
<reference evidence="6 7" key="1">
    <citation type="submission" date="2024-05" db="EMBL/GenBank/DDBJ databases">
        <title>Genome sequencing and assembly of Indian major carp, Cirrhinus mrigala (Hamilton, 1822).</title>
        <authorList>
            <person name="Mohindra V."/>
            <person name="Chowdhury L.M."/>
            <person name="Lal K."/>
            <person name="Jena J.K."/>
        </authorList>
    </citation>
    <scope>NUCLEOTIDE SEQUENCE [LARGE SCALE GENOMIC DNA]</scope>
    <source>
        <strain evidence="6">CM1030</strain>
        <tissue evidence="6">Blood</tissue>
    </source>
</reference>
<evidence type="ECO:0000256" key="2">
    <source>
        <dbReference type="ARBA" id="ARBA00022729"/>
    </source>
</evidence>
<dbReference type="InterPro" id="IPR000372">
    <property type="entry name" value="LRRNT"/>
</dbReference>
<dbReference type="Pfam" id="PF01462">
    <property type="entry name" value="LRRNT"/>
    <property type="match status" value="1"/>
</dbReference>
<dbReference type="SMART" id="SM00013">
    <property type="entry name" value="LRRNT"/>
    <property type="match status" value="1"/>
</dbReference>
<keyword evidence="3" id="KW-0677">Repeat</keyword>
<dbReference type="Proteomes" id="UP001529510">
    <property type="component" value="Unassembled WGS sequence"/>
</dbReference>
<dbReference type="Gene3D" id="3.80.10.10">
    <property type="entry name" value="Ribonuclease Inhibitor"/>
    <property type="match status" value="1"/>
</dbReference>
<dbReference type="PANTHER" id="PTHR24369:SF102">
    <property type="entry name" value="LEUCINE-RICH REPEAT-CONTAINING PROTEIN 4B"/>
    <property type="match status" value="1"/>
</dbReference>
<dbReference type="EMBL" id="JAMKFB020000024">
    <property type="protein sequence ID" value="KAL0156131.1"/>
    <property type="molecule type" value="Genomic_DNA"/>
</dbReference>
<dbReference type="InterPro" id="IPR050541">
    <property type="entry name" value="LRR_TM_domain-containing"/>
</dbReference>
<feature type="non-terminal residue" evidence="6">
    <location>
        <position position="90"/>
    </location>
</feature>
<organism evidence="6 7">
    <name type="scientific">Cirrhinus mrigala</name>
    <name type="common">Mrigala</name>
    <dbReference type="NCBI Taxonomy" id="683832"/>
    <lineage>
        <taxon>Eukaryota</taxon>
        <taxon>Metazoa</taxon>
        <taxon>Chordata</taxon>
        <taxon>Craniata</taxon>
        <taxon>Vertebrata</taxon>
        <taxon>Euteleostomi</taxon>
        <taxon>Actinopterygii</taxon>
        <taxon>Neopterygii</taxon>
        <taxon>Teleostei</taxon>
        <taxon>Ostariophysi</taxon>
        <taxon>Cypriniformes</taxon>
        <taxon>Cyprinidae</taxon>
        <taxon>Labeoninae</taxon>
        <taxon>Labeonini</taxon>
        <taxon>Cirrhinus</taxon>
    </lineage>
</organism>
<dbReference type="InterPro" id="IPR032675">
    <property type="entry name" value="LRR_dom_sf"/>
</dbReference>
<evidence type="ECO:0000256" key="4">
    <source>
        <dbReference type="SAM" id="Phobius"/>
    </source>
</evidence>
<keyword evidence="4" id="KW-0472">Membrane</keyword>
<evidence type="ECO:0000313" key="6">
    <source>
        <dbReference type="EMBL" id="KAL0156131.1"/>
    </source>
</evidence>
<sequence>KGAGHDSVAMQAAMVTGFFSPSPLIWLVQLLLWPHLLGPRLAEASPACPAPCSCSNQASRVICTRKGLNEVPQSISSNTRYLNLQENSIQ</sequence>
<dbReference type="PANTHER" id="PTHR24369">
    <property type="entry name" value="ANTIGEN BSP, PUTATIVE-RELATED"/>
    <property type="match status" value="1"/>
</dbReference>
<dbReference type="AlphaFoldDB" id="A0ABD0N4H9"/>
<name>A0ABD0N4H9_CIRMR</name>
<keyword evidence="4" id="KW-1133">Transmembrane helix</keyword>
<evidence type="ECO:0000256" key="3">
    <source>
        <dbReference type="ARBA" id="ARBA00022737"/>
    </source>
</evidence>
<gene>
    <name evidence="6" type="ORF">M9458_047377</name>
</gene>
<evidence type="ECO:0000313" key="7">
    <source>
        <dbReference type="Proteomes" id="UP001529510"/>
    </source>
</evidence>
<feature type="non-terminal residue" evidence="6">
    <location>
        <position position="1"/>
    </location>
</feature>
<keyword evidence="4" id="KW-0812">Transmembrane</keyword>
<protein>
    <recommendedName>
        <fullName evidence="5">LRRNT domain-containing protein</fullName>
    </recommendedName>
</protein>
<keyword evidence="7" id="KW-1185">Reference proteome</keyword>
<dbReference type="SUPFAM" id="SSF52058">
    <property type="entry name" value="L domain-like"/>
    <property type="match status" value="1"/>
</dbReference>
<feature type="domain" description="LRRNT" evidence="5">
    <location>
        <begin position="47"/>
        <end position="81"/>
    </location>
</feature>